<feature type="region of interest" description="Disordered" evidence="1">
    <location>
        <begin position="33"/>
        <end position="53"/>
    </location>
</feature>
<name>A0A9Q3VY61_9ACTN</name>
<keyword evidence="3" id="KW-1185">Reference proteome</keyword>
<gene>
    <name evidence="2" type="ORF">LJ657_38940</name>
</gene>
<sequence length="105" mass="11119">MSSCAPTSGGQQLRIDQTVRALCDLVPPRSPYFPDFLTPPPPAPRTGGVRAGIDRVLSTPRSRLRTEIGLLTIHARAPAAALHSVTPLGLRLLGNRTGAAAEERS</sequence>
<comment type="caution">
    <text evidence="2">The sequence shown here is derived from an EMBL/GenBank/DDBJ whole genome shotgun (WGS) entry which is preliminary data.</text>
</comment>
<evidence type="ECO:0000313" key="3">
    <source>
        <dbReference type="Proteomes" id="UP001108029"/>
    </source>
</evidence>
<proteinExistence type="predicted"/>
<dbReference type="Proteomes" id="UP001108029">
    <property type="component" value="Unassembled WGS sequence"/>
</dbReference>
<organism evidence="2 3">
    <name type="scientific">Streptomyces guryensis</name>
    <dbReference type="NCBI Taxonomy" id="2886947"/>
    <lineage>
        <taxon>Bacteria</taxon>
        <taxon>Bacillati</taxon>
        <taxon>Actinomycetota</taxon>
        <taxon>Actinomycetes</taxon>
        <taxon>Kitasatosporales</taxon>
        <taxon>Streptomycetaceae</taxon>
        <taxon>Streptomyces</taxon>
    </lineage>
</organism>
<dbReference type="AlphaFoldDB" id="A0A9Q3VY61"/>
<dbReference type="RefSeq" id="WP_232654391.1">
    <property type="nucleotide sequence ID" value="NZ_JAJSBI010000029.1"/>
</dbReference>
<evidence type="ECO:0000313" key="2">
    <source>
        <dbReference type="EMBL" id="MCD9879471.1"/>
    </source>
</evidence>
<dbReference type="EMBL" id="JAJSBI010000029">
    <property type="protein sequence ID" value="MCD9879471.1"/>
    <property type="molecule type" value="Genomic_DNA"/>
</dbReference>
<protein>
    <submittedName>
        <fullName evidence="2">Uncharacterized protein</fullName>
    </submittedName>
</protein>
<accession>A0A9Q3VY61</accession>
<reference evidence="2" key="1">
    <citation type="submission" date="2021-12" db="EMBL/GenBank/DDBJ databases">
        <authorList>
            <person name="Lee J.-H."/>
            <person name="Kim S.-B."/>
        </authorList>
    </citation>
    <scope>NUCLEOTIDE SEQUENCE</scope>
    <source>
        <strain evidence="2">NR30</strain>
    </source>
</reference>
<evidence type="ECO:0000256" key="1">
    <source>
        <dbReference type="SAM" id="MobiDB-lite"/>
    </source>
</evidence>